<sequence length="230" mass="25291">MTPGIMFLSLFFVGISMLVSYILKSKFRAYSEIPTSSGLTGKQIAEKMLLDNQIRDVQVLMADGFLSDHYNPANKTVNLSPDVYNGANVAAAAVAAHECGHAVQHKVAYPWLGLRSRLVPAVQVSANLVQWVLLGGILLINVFPQLLLGGIILFAVTTLFAVITLPVEFDASRRALAWLDNARVMRPQEHDKAKNALWWAAMTYVVAAVASLATLFQYILIYMGARNRNN</sequence>
<dbReference type="RefSeq" id="WP_264734836.1">
    <property type="nucleotide sequence ID" value="NZ_JAPDNR010000001.1"/>
</dbReference>
<proteinExistence type="predicted"/>
<dbReference type="Proteomes" id="UP001207742">
    <property type="component" value="Unassembled WGS sequence"/>
</dbReference>
<dbReference type="InterPro" id="IPR007395">
    <property type="entry name" value="Zn_peptidase_2"/>
</dbReference>
<dbReference type="Pfam" id="PF04298">
    <property type="entry name" value="Zn_peptidase_2"/>
    <property type="match status" value="1"/>
</dbReference>
<gene>
    <name evidence="2" type="ORF">OL497_29315</name>
</gene>
<evidence type="ECO:0000313" key="3">
    <source>
        <dbReference type="Proteomes" id="UP001207742"/>
    </source>
</evidence>
<feature type="transmembrane region" description="Helical" evidence="1">
    <location>
        <begin position="6"/>
        <end position="23"/>
    </location>
</feature>
<protein>
    <submittedName>
        <fullName evidence="2">Zinc metallopeptidase</fullName>
    </submittedName>
</protein>
<comment type="caution">
    <text evidence="2">The sequence shown here is derived from an EMBL/GenBank/DDBJ whole genome shotgun (WGS) entry which is preliminary data.</text>
</comment>
<keyword evidence="1" id="KW-0812">Transmembrane</keyword>
<accession>A0ABT3IVL8</accession>
<reference evidence="2 3" key="1">
    <citation type="submission" date="2022-10" db="EMBL/GenBank/DDBJ databases">
        <title>Chitinophaga nivalis PC15 sp. nov., isolated from Pyeongchang county, South Korea.</title>
        <authorList>
            <person name="Trinh H.N."/>
        </authorList>
    </citation>
    <scope>NUCLEOTIDE SEQUENCE [LARGE SCALE GENOMIC DNA]</scope>
    <source>
        <strain evidence="2 3">PC14</strain>
    </source>
</reference>
<organism evidence="2 3">
    <name type="scientific">Chitinophaga nivalis</name>
    <dbReference type="NCBI Taxonomy" id="2991709"/>
    <lineage>
        <taxon>Bacteria</taxon>
        <taxon>Pseudomonadati</taxon>
        <taxon>Bacteroidota</taxon>
        <taxon>Chitinophagia</taxon>
        <taxon>Chitinophagales</taxon>
        <taxon>Chitinophagaceae</taxon>
        <taxon>Chitinophaga</taxon>
    </lineage>
</organism>
<keyword evidence="1" id="KW-1133">Transmembrane helix</keyword>
<dbReference type="PANTHER" id="PTHR36434:SF1">
    <property type="entry name" value="MEMBRANE PROTEASE YUGP-RELATED"/>
    <property type="match status" value="1"/>
</dbReference>
<dbReference type="EMBL" id="JAPDNS010000002">
    <property type="protein sequence ID" value="MCW3488028.1"/>
    <property type="molecule type" value="Genomic_DNA"/>
</dbReference>
<name>A0ABT3IVL8_9BACT</name>
<feature type="transmembrane region" description="Helical" evidence="1">
    <location>
        <begin position="196"/>
        <end position="221"/>
    </location>
</feature>
<evidence type="ECO:0000256" key="1">
    <source>
        <dbReference type="SAM" id="Phobius"/>
    </source>
</evidence>
<keyword evidence="3" id="KW-1185">Reference proteome</keyword>
<dbReference type="PANTHER" id="PTHR36434">
    <property type="entry name" value="MEMBRANE PROTEASE YUGP-RELATED"/>
    <property type="match status" value="1"/>
</dbReference>
<keyword evidence="1" id="KW-0472">Membrane</keyword>
<feature type="transmembrane region" description="Helical" evidence="1">
    <location>
        <begin position="146"/>
        <end position="167"/>
    </location>
</feature>
<evidence type="ECO:0000313" key="2">
    <source>
        <dbReference type="EMBL" id="MCW3488028.1"/>
    </source>
</evidence>